<dbReference type="InterPro" id="IPR004107">
    <property type="entry name" value="Integrase_SAM-like_N"/>
</dbReference>
<dbReference type="Gene3D" id="1.10.150.130">
    <property type="match status" value="1"/>
</dbReference>
<accession>A0A3B1AHC0</accession>
<name>A0A3B1AHC0_9ZZZZ</name>
<keyword evidence="1" id="KW-0238">DNA-binding</keyword>
<dbReference type="AlphaFoldDB" id="A0A3B1AHC0"/>
<evidence type="ECO:0000256" key="1">
    <source>
        <dbReference type="ARBA" id="ARBA00023125"/>
    </source>
</evidence>
<feature type="domain" description="Integrase SAM-like N-terminal" evidence="2">
    <location>
        <begin position="4"/>
        <end position="32"/>
    </location>
</feature>
<gene>
    <name evidence="3" type="ORF">MNBD_GAMMA20-603</name>
</gene>
<proteinExistence type="predicted"/>
<dbReference type="EMBL" id="UOFU01000128">
    <property type="protein sequence ID" value="VAW97699.1"/>
    <property type="molecule type" value="Genomic_DNA"/>
</dbReference>
<protein>
    <recommendedName>
        <fullName evidence="2">Integrase SAM-like N-terminal domain-containing protein</fullName>
    </recommendedName>
</protein>
<dbReference type="InterPro" id="IPR010998">
    <property type="entry name" value="Integrase_recombinase_N"/>
</dbReference>
<evidence type="ECO:0000313" key="3">
    <source>
        <dbReference type="EMBL" id="VAW97699.1"/>
    </source>
</evidence>
<feature type="non-terminal residue" evidence="3">
    <location>
        <position position="33"/>
    </location>
</feature>
<dbReference type="Pfam" id="PF13495">
    <property type="entry name" value="Phage_int_SAM_4"/>
    <property type="match status" value="1"/>
</dbReference>
<sequence length="33" mass="3792">MTPLREKMIDAMRLRGFSPRTHKSYLSAVSQLA</sequence>
<reference evidence="3" key="1">
    <citation type="submission" date="2018-06" db="EMBL/GenBank/DDBJ databases">
        <authorList>
            <person name="Zhirakovskaya E."/>
        </authorList>
    </citation>
    <scope>NUCLEOTIDE SEQUENCE</scope>
</reference>
<evidence type="ECO:0000259" key="2">
    <source>
        <dbReference type="Pfam" id="PF13495"/>
    </source>
</evidence>
<organism evidence="3">
    <name type="scientific">hydrothermal vent metagenome</name>
    <dbReference type="NCBI Taxonomy" id="652676"/>
    <lineage>
        <taxon>unclassified sequences</taxon>
        <taxon>metagenomes</taxon>
        <taxon>ecological metagenomes</taxon>
    </lineage>
</organism>
<dbReference type="GO" id="GO:0015074">
    <property type="term" value="P:DNA integration"/>
    <property type="evidence" value="ECO:0007669"/>
    <property type="project" value="InterPro"/>
</dbReference>
<dbReference type="GO" id="GO:0003677">
    <property type="term" value="F:DNA binding"/>
    <property type="evidence" value="ECO:0007669"/>
    <property type="project" value="UniProtKB-KW"/>
</dbReference>